<name>A0A7K3QRK0_9ACTN</name>
<dbReference type="AlphaFoldDB" id="A0A7K3QRK0"/>
<reference evidence="2 3" key="1">
    <citation type="submission" date="2020-01" db="EMBL/GenBank/DDBJ databases">
        <title>Insect and environment-associated Actinomycetes.</title>
        <authorList>
            <person name="Currrie C."/>
            <person name="Chevrette M."/>
            <person name="Carlson C."/>
            <person name="Stubbendieck R."/>
            <person name="Wendt-Pienkowski E."/>
        </authorList>
    </citation>
    <scope>NUCLEOTIDE SEQUENCE [LARGE SCALE GENOMIC DNA]</scope>
    <source>
        <strain evidence="2 3">SID7754</strain>
    </source>
</reference>
<dbReference type="EMBL" id="JAAGMR010000145">
    <property type="protein sequence ID" value="NEB92400.1"/>
    <property type="molecule type" value="Genomic_DNA"/>
</dbReference>
<organism evidence="2 3">
    <name type="scientific">Streptomyces bauhiniae</name>
    <dbReference type="NCBI Taxonomy" id="2340725"/>
    <lineage>
        <taxon>Bacteria</taxon>
        <taxon>Bacillati</taxon>
        <taxon>Actinomycetota</taxon>
        <taxon>Actinomycetes</taxon>
        <taxon>Kitasatosporales</taxon>
        <taxon>Streptomycetaceae</taxon>
        <taxon>Streptomyces</taxon>
    </lineage>
</organism>
<gene>
    <name evidence="2" type="ORF">G3I21_11830</name>
</gene>
<sequence>MTRPLPPHGSYARANGSPGYRPPCKCEPCLVGRRTAKKRERVNRQLGRTSSCDATQVRTRLNQLNEVMGWEDIAKAAATSAAHLREIASGRLPRIKKTTHSKIMGIQPAPTGGQYIDATRSIRQVRALQTAGHSAEAIAAAASTNRSRILPLLNGYPRLRRSLATRIDTAYEALATRKGDSTRSRNRANREGWAPPGAWDDDTIGNPAAHPEWTGACGNDRGYWMHALQKLPMCDRCEQAHQDWLTEREHLTPAERNQARFRARVGASQREADLAHDARELIRVSGLTTEQAAERLAVTRQHLQQAMLRHPEEAAA</sequence>
<dbReference type="Proteomes" id="UP000470520">
    <property type="component" value="Unassembled WGS sequence"/>
</dbReference>
<evidence type="ECO:0000313" key="3">
    <source>
        <dbReference type="Proteomes" id="UP000470520"/>
    </source>
</evidence>
<protein>
    <submittedName>
        <fullName evidence="2">Uncharacterized protein</fullName>
    </submittedName>
</protein>
<evidence type="ECO:0000313" key="2">
    <source>
        <dbReference type="EMBL" id="NEB92400.1"/>
    </source>
</evidence>
<dbReference type="RefSeq" id="WP_164188200.1">
    <property type="nucleotide sequence ID" value="NZ_JAAGMR010000145.1"/>
</dbReference>
<evidence type="ECO:0000256" key="1">
    <source>
        <dbReference type="SAM" id="MobiDB-lite"/>
    </source>
</evidence>
<accession>A0A7K3QRK0</accession>
<proteinExistence type="predicted"/>
<comment type="caution">
    <text evidence="2">The sequence shown here is derived from an EMBL/GenBank/DDBJ whole genome shotgun (WGS) entry which is preliminary data.</text>
</comment>
<feature type="region of interest" description="Disordered" evidence="1">
    <location>
        <begin position="178"/>
        <end position="200"/>
    </location>
</feature>